<reference evidence="2" key="2">
    <citation type="submission" date="2015-01" db="EMBL/GenBank/DDBJ databases">
        <title>Evolutionary Origins and Diversification of the Mycorrhizal Mutualists.</title>
        <authorList>
            <consortium name="DOE Joint Genome Institute"/>
            <consortium name="Mycorrhizal Genomics Consortium"/>
            <person name="Kohler A."/>
            <person name="Kuo A."/>
            <person name="Nagy L.G."/>
            <person name="Floudas D."/>
            <person name="Copeland A."/>
            <person name="Barry K.W."/>
            <person name="Cichocki N."/>
            <person name="Veneault-Fourrey C."/>
            <person name="LaButti K."/>
            <person name="Lindquist E.A."/>
            <person name="Lipzen A."/>
            <person name="Lundell T."/>
            <person name="Morin E."/>
            <person name="Murat C."/>
            <person name="Riley R."/>
            <person name="Ohm R."/>
            <person name="Sun H."/>
            <person name="Tunlid A."/>
            <person name="Henrissat B."/>
            <person name="Grigoriev I.V."/>
            <person name="Hibbett D.S."/>
            <person name="Martin F."/>
        </authorList>
    </citation>
    <scope>NUCLEOTIDE SEQUENCE [LARGE SCALE GENOMIC DNA]</scope>
    <source>
        <strain evidence="2">Zn</strain>
    </source>
</reference>
<sequence length="283" mass="31823">MGLHVNPESTNAHGVIGRLLQQEGLDLDEKTILQILEKEIDIQAILKAGLKALVHDTLVNVHSSTTFDVRENCAANSAELRTDKILVVQNTRKEYVASVPDIHRNNIRVKQVLFVAACVANASLLGLSVESLDSCSAKSPFFRNSISESAAKAACLNDFQHLKPHLRPCVTQLMYKHHPYIDVLPFPTFRERLIKLTCEKEPMIDEDELCNDLENDGLICWGSSEVGGSSAIGSGAPWDVCSWEAQDWFVKKWWILIGGAEGEIFKQTQWWREMRGERSCYSW</sequence>
<proteinExistence type="predicted"/>
<protein>
    <submittedName>
        <fullName evidence="1">Uncharacterized protein</fullName>
    </submittedName>
</protein>
<gene>
    <name evidence="1" type="ORF">OIDMADRAFT_137468</name>
</gene>
<keyword evidence="2" id="KW-1185">Reference proteome</keyword>
<evidence type="ECO:0000313" key="1">
    <source>
        <dbReference type="EMBL" id="KIM93650.1"/>
    </source>
</evidence>
<dbReference type="Proteomes" id="UP000054321">
    <property type="component" value="Unassembled WGS sequence"/>
</dbReference>
<dbReference type="STRING" id="913774.A0A0C3GBW7"/>
<dbReference type="InParanoid" id="A0A0C3GBW7"/>
<dbReference type="HOGENOM" id="CLU_033726_4_3_1"/>
<dbReference type="Pfam" id="PF11905">
    <property type="entry name" value="DUF3425"/>
    <property type="match status" value="1"/>
</dbReference>
<name>A0A0C3GBW7_OIDMZ</name>
<evidence type="ECO:0000313" key="2">
    <source>
        <dbReference type="Proteomes" id="UP000054321"/>
    </source>
</evidence>
<dbReference type="InterPro" id="IPR021833">
    <property type="entry name" value="DUF3425"/>
</dbReference>
<accession>A0A0C3GBW7</accession>
<organism evidence="1 2">
    <name type="scientific">Oidiodendron maius (strain Zn)</name>
    <dbReference type="NCBI Taxonomy" id="913774"/>
    <lineage>
        <taxon>Eukaryota</taxon>
        <taxon>Fungi</taxon>
        <taxon>Dikarya</taxon>
        <taxon>Ascomycota</taxon>
        <taxon>Pezizomycotina</taxon>
        <taxon>Leotiomycetes</taxon>
        <taxon>Leotiomycetes incertae sedis</taxon>
        <taxon>Myxotrichaceae</taxon>
        <taxon>Oidiodendron</taxon>
    </lineage>
</organism>
<dbReference type="PANTHER" id="PTHR38116:SF5">
    <property type="entry name" value="BZIP DOMAIN-CONTAINING PROTEIN"/>
    <property type="match status" value="1"/>
</dbReference>
<dbReference type="PANTHER" id="PTHR38116">
    <property type="entry name" value="CHROMOSOME 7, WHOLE GENOME SHOTGUN SEQUENCE"/>
    <property type="match status" value="1"/>
</dbReference>
<dbReference type="AlphaFoldDB" id="A0A0C3GBW7"/>
<reference evidence="1 2" key="1">
    <citation type="submission" date="2014-04" db="EMBL/GenBank/DDBJ databases">
        <authorList>
            <consortium name="DOE Joint Genome Institute"/>
            <person name="Kuo A."/>
            <person name="Martino E."/>
            <person name="Perotto S."/>
            <person name="Kohler A."/>
            <person name="Nagy L.G."/>
            <person name="Floudas D."/>
            <person name="Copeland A."/>
            <person name="Barry K.W."/>
            <person name="Cichocki N."/>
            <person name="Veneault-Fourrey C."/>
            <person name="LaButti K."/>
            <person name="Lindquist E.A."/>
            <person name="Lipzen A."/>
            <person name="Lundell T."/>
            <person name="Morin E."/>
            <person name="Murat C."/>
            <person name="Sun H."/>
            <person name="Tunlid A."/>
            <person name="Henrissat B."/>
            <person name="Grigoriev I.V."/>
            <person name="Hibbett D.S."/>
            <person name="Martin F."/>
            <person name="Nordberg H.P."/>
            <person name="Cantor M.N."/>
            <person name="Hua S.X."/>
        </authorList>
    </citation>
    <scope>NUCLEOTIDE SEQUENCE [LARGE SCALE GENOMIC DNA]</scope>
    <source>
        <strain evidence="1 2">Zn</strain>
    </source>
</reference>
<dbReference type="EMBL" id="KN832893">
    <property type="protein sequence ID" value="KIM93650.1"/>
    <property type="molecule type" value="Genomic_DNA"/>
</dbReference>
<dbReference type="OrthoDB" id="5973539at2759"/>